<evidence type="ECO:0000313" key="1">
    <source>
        <dbReference type="EMBL" id="QOS69685.1"/>
    </source>
</evidence>
<organism evidence="1 2">
    <name type="scientific">Eggerthella guodeyinii</name>
    <dbReference type="NCBI Taxonomy" id="2690837"/>
    <lineage>
        <taxon>Bacteria</taxon>
        <taxon>Bacillati</taxon>
        <taxon>Actinomycetota</taxon>
        <taxon>Coriobacteriia</taxon>
        <taxon>Eggerthellales</taxon>
        <taxon>Eggerthellaceae</taxon>
        <taxon>Eggerthella</taxon>
    </lineage>
</organism>
<dbReference type="Proteomes" id="UP000478463">
    <property type="component" value="Chromosome"/>
</dbReference>
<accession>A0A6L7IQF2</accession>
<sequence length="320" mass="35562">MTLYLAGASALEYWRTCPPTRARRARAVLPFGSPDVGDAGFRVADLAALADAGLGWLSLPVHLLVPRALSRRRCPRAAFHVCSRALPEGSFVRASRDVMVSSPELACVQAASSTSFPLFVELLYELCGHYRLPRGRAGETVAMPPAASVASLASFADRAQGLRGAAALKRAVRYVCDDSLSPMETDAAETMVLDPRMGGFGLARPQLNRRFEVARKDRRALPQSAYLPDLYWPQANISVEYESDKHHRGERKMAEDAVRRNGIEHLGTRVVSLTWGQARNYYEFERVALLVADALGKKFGSEWDRWAERRIALHRLLVRR</sequence>
<proteinExistence type="predicted"/>
<dbReference type="AlphaFoldDB" id="A0A6L7IQF2"/>
<protein>
    <recommendedName>
        <fullName evidence="3">DUF559 domain-containing protein</fullName>
    </recommendedName>
</protein>
<gene>
    <name evidence="1" type="ORF">GS424_007575</name>
</gene>
<evidence type="ECO:0000313" key="2">
    <source>
        <dbReference type="Proteomes" id="UP000478463"/>
    </source>
</evidence>
<dbReference type="EMBL" id="CP063310">
    <property type="protein sequence ID" value="QOS69685.1"/>
    <property type="molecule type" value="Genomic_DNA"/>
</dbReference>
<name>A0A6L7IQF2_9ACTN</name>
<evidence type="ECO:0008006" key="3">
    <source>
        <dbReference type="Google" id="ProtNLM"/>
    </source>
</evidence>
<dbReference type="RefSeq" id="WP_160941713.1">
    <property type="nucleotide sequence ID" value="NZ_CP063310.1"/>
</dbReference>
<dbReference type="KEGG" id="egd:GS424_007575"/>
<dbReference type="Gene3D" id="3.40.960.10">
    <property type="entry name" value="VSR Endonuclease"/>
    <property type="match status" value="1"/>
</dbReference>
<reference evidence="1 2" key="1">
    <citation type="submission" date="2020-10" db="EMBL/GenBank/DDBJ databases">
        <title>Eggerthella sp. nov., isolated from human feces.</title>
        <authorList>
            <person name="Yajun G."/>
        </authorList>
    </citation>
    <scope>NUCLEOTIDE SEQUENCE [LARGE SCALE GENOMIC DNA]</scope>
    <source>
        <strain evidence="1 2">HF-1101</strain>
    </source>
</reference>